<gene>
    <name evidence="1" type="ORF">L1I42_15405</name>
</gene>
<evidence type="ECO:0000313" key="2">
    <source>
        <dbReference type="Proteomes" id="UP001201217"/>
    </source>
</evidence>
<proteinExistence type="predicted"/>
<dbReference type="Proteomes" id="UP001201217">
    <property type="component" value="Unassembled WGS sequence"/>
</dbReference>
<keyword evidence="2" id="KW-1185">Reference proteome</keyword>
<accession>A0ABS9EAG9</accession>
<sequence length="178" mass="19752">MAIFAPVPLHAGKHNDLLNEIVAGPIAVAVRQEVVWTAVMAQNEALKGISQQEINALDAQWRAETGENVQPLIESVSSREISRYLRAVQNNSEGVLTEIIVTDENGLNVGMSAVSSDYWQGDEEKWRIPYKTGRIHINEIDFDESTQLYQTQISVPVRKRDGTIIGAATFGVHVSPWE</sequence>
<reference evidence="1 2" key="1">
    <citation type="submission" date="2022-01" db="EMBL/GenBank/DDBJ databases">
        <title>Maritalea mediterranea sp. nov., isolated from marine plastic residues from the Malva-rosa beach (Valencia, Spain).</title>
        <authorList>
            <person name="Vidal-Verdu A."/>
            <person name="Molina-Menor E."/>
            <person name="Pascual J."/>
            <person name="Pereto J."/>
            <person name="Porcar M."/>
        </authorList>
    </citation>
    <scope>NUCLEOTIDE SEQUENCE [LARGE SCALE GENOMIC DNA]</scope>
    <source>
        <strain evidence="1 2">P4.10X</strain>
    </source>
</reference>
<dbReference type="Gene3D" id="3.30.450.20">
    <property type="entry name" value="PAS domain"/>
    <property type="match status" value="1"/>
</dbReference>
<name>A0ABS9EAG9_9HYPH</name>
<protein>
    <submittedName>
        <fullName evidence="1">PDC sensor domain-containing protein</fullName>
    </submittedName>
</protein>
<dbReference type="RefSeq" id="WP_236115631.1">
    <property type="nucleotide sequence ID" value="NZ_JAKGTI010000004.1"/>
</dbReference>
<evidence type="ECO:0000313" key="1">
    <source>
        <dbReference type="EMBL" id="MCF4099882.1"/>
    </source>
</evidence>
<comment type="caution">
    <text evidence="1">The sequence shown here is derived from an EMBL/GenBank/DDBJ whole genome shotgun (WGS) entry which is preliminary data.</text>
</comment>
<dbReference type="CDD" id="cd18773">
    <property type="entry name" value="PDC1_HK_sensor"/>
    <property type="match status" value="1"/>
</dbReference>
<dbReference type="EMBL" id="JAKGTI010000004">
    <property type="protein sequence ID" value="MCF4099882.1"/>
    <property type="molecule type" value="Genomic_DNA"/>
</dbReference>
<organism evidence="1 2">
    <name type="scientific">Maritalea mediterranea</name>
    <dbReference type="NCBI Taxonomy" id="2909667"/>
    <lineage>
        <taxon>Bacteria</taxon>
        <taxon>Pseudomonadati</taxon>
        <taxon>Pseudomonadota</taxon>
        <taxon>Alphaproteobacteria</taxon>
        <taxon>Hyphomicrobiales</taxon>
        <taxon>Devosiaceae</taxon>
        <taxon>Maritalea</taxon>
    </lineage>
</organism>